<comment type="caution">
    <text evidence="10">The sequence shown here is derived from an EMBL/GenBank/DDBJ whole genome shotgun (WGS) entry which is preliminary data.</text>
</comment>
<dbReference type="PANTHER" id="PTHR11306:SF0">
    <property type="entry name" value="PHOSPHATIDYLGLYCEROL_PHOSPHATIDYLINOSITOL TRANSFER PROTEIN"/>
    <property type="match status" value="1"/>
</dbReference>
<feature type="domain" description="MD-2-related lipid-recognition" evidence="9">
    <location>
        <begin position="40"/>
        <end position="164"/>
    </location>
</feature>
<dbReference type="PANTHER" id="PTHR11306">
    <property type="entry name" value="NIEMANN PICK TYPE C2 PROTEIN NPC2-RELATED"/>
    <property type="match status" value="1"/>
</dbReference>
<keyword evidence="11" id="KW-1185">Reference proteome</keyword>
<evidence type="ECO:0000256" key="6">
    <source>
        <dbReference type="ARBA" id="ARBA00022729"/>
    </source>
</evidence>
<dbReference type="SUPFAM" id="SSF81296">
    <property type="entry name" value="E set domains"/>
    <property type="match status" value="1"/>
</dbReference>
<evidence type="ECO:0000256" key="8">
    <source>
        <dbReference type="SAM" id="SignalP"/>
    </source>
</evidence>
<reference evidence="10 11" key="1">
    <citation type="journal article" date="2019" name="Sci. Rep.">
        <title>Comparative genomics of chytrid fungi reveal insights into the obligate biotrophic and pathogenic lifestyle of Synchytrium endobioticum.</title>
        <authorList>
            <person name="van de Vossenberg B.T.L.H."/>
            <person name="Warris S."/>
            <person name="Nguyen H.D.T."/>
            <person name="van Gent-Pelzer M.P.E."/>
            <person name="Joly D.L."/>
            <person name="van de Geest H.C."/>
            <person name="Bonants P.J.M."/>
            <person name="Smith D.S."/>
            <person name="Levesque C.A."/>
            <person name="van der Lee T.A.J."/>
        </authorList>
    </citation>
    <scope>NUCLEOTIDE SEQUENCE [LARGE SCALE GENOMIC DNA]</scope>
    <source>
        <strain evidence="10 11">CBS 809.83</strain>
    </source>
</reference>
<organism evidence="10 11">
    <name type="scientific">Powellomyces hirtus</name>
    <dbReference type="NCBI Taxonomy" id="109895"/>
    <lineage>
        <taxon>Eukaryota</taxon>
        <taxon>Fungi</taxon>
        <taxon>Fungi incertae sedis</taxon>
        <taxon>Chytridiomycota</taxon>
        <taxon>Chytridiomycota incertae sedis</taxon>
        <taxon>Chytridiomycetes</taxon>
        <taxon>Spizellomycetales</taxon>
        <taxon>Powellomycetaceae</taxon>
        <taxon>Powellomyces</taxon>
    </lineage>
</organism>
<evidence type="ECO:0000313" key="10">
    <source>
        <dbReference type="EMBL" id="TPX52935.1"/>
    </source>
</evidence>
<evidence type="ECO:0000256" key="2">
    <source>
        <dbReference type="ARBA" id="ARBA00006370"/>
    </source>
</evidence>
<dbReference type="InterPro" id="IPR039670">
    <property type="entry name" value="NPC2-like"/>
</dbReference>
<comment type="subunit">
    <text evidence="3">Monomer.</text>
</comment>
<dbReference type="SMART" id="SM00737">
    <property type="entry name" value="ML"/>
    <property type="match status" value="1"/>
</dbReference>
<dbReference type="InterPro" id="IPR014756">
    <property type="entry name" value="Ig_E-set"/>
</dbReference>
<keyword evidence="5" id="KW-0813">Transport</keyword>
<protein>
    <recommendedName>
        <fullName evidence="4">Phosphatidylglycerol/phosphatidylinositol transfer protein</fullName>
    </recommendedName>
</protein>
<evidence type="ECO:0000259" key="9">
    <source>
        <dbReference type="SMART" id="SM00737"/>
    </source>
</evidence>
<evidence type="ECO:0000256" key="3">
    <source>
        <dbReference type="ARBA" id="ARBA00011245"/>
    </source>
</evidence>
<dbReference type="GO" id="GO:0015918">
    <property type="term" value="P:sterol transport"/>
    <property type="evidence" value="ECO:0007669"/>
    <property type="project" value="InterPro"/>
</dbReference>
<comment type="function">
    <text evidence="1">Catalyzes the intermembrane transfer of phosphatidylglycerol and phosphatidylinositol.</text>
</comment>
<dbReference type="EMBL" id="QEAQ01000271">
    <property type="protein sequence ID" value="TPX52935.1"/>
    <property type="molecule type" value="Genomic_DNA"/>
</dbReference>
<evidence type="ECO:0000256" key="4">
    <source>
        <dbReference type="ARBA" id="ARBA00016056"/>
    </source>
</evidence>
<dbReference type="InterPro" id="IPR003172">
    <property type="entry name" value="ML_dom"/>
</dbReference>
<dbReference type="Pfam" id="PF02221">
    <property type="entry name" value="E1_DerP2_DerF2"/>
    <property type="match status" value="1"/>
</dbReference>
<dbReference type="Proteomes" id="UP000318582">
    <property type="component" value="Unassembled WGS sequence"/>
</dbReference>
<evidence type="ECO:0000313" key="11">
    <source>
        <dbReference type="Proteomes" id="UP000318582"/>
    </source>
</evidence>
<gene>
    <name evidence="10" type="ORF">PhCBS80983_g06397</name>
</gene>
<accession>A0A507DNV8</accession>
<dbReference type="Gene3D" id="2.60.40.770">
    <property type="match status" value="1"/>
</dbReference>
<dbReference type="AlphaFoldDB" id="A0A507DNV8"/>
<comment type="similarity">
    <text evidence="2">Belongs to the NPC2 family.</text>
</comment>
<keyword evidence="6 8" id="KW-0732">Signal</keyword>
<feature type="signal peptide" evidence="8">
    <location>
        <begin position="1"/>
        <end position="21"/>
    </location>
</feature>
<keyword evidence="7" id="KW-0445">Lipid transport</keyword>
<evidence type="ECO:0000256" key="1">
    <source>
        <dbReference type="ARBA" id="ARBA00002053"/>
    </source>
</evidence>
<evidence type="ECO:0000256" key="5">
    <source>
        <dbReference type="ARBA" id="ARBA00022448"/>
    </source>
</evidence>
<evidence type="ECO:0000256" key="7">
    <source>
        <dbReference type="ARBA" id="ARBA00023055"/>
    </source>
</evidence>
<proteinExistence type="inferred from homology"/>
<name>A0A507DNV8_9FUNG</name>
<sequence length="173" mass="17782">MHTLPRLLFLVFVTLCALVHGVPTPQGPGGSPLRQPSGQFRTCSDVPGGSLQLTSLNISPNPVVAGENTTVTITANSTADITQGAAANVTVSLGGLFQVLDQQIDLCRAVTTLELGTGCPIPAGEKNVVLTREVPAGIPQTTYLVRVEAVNGDGSNLACFEGPIRIVQPANGG</sequence>
<feature type="chain" id="PRO_5021268706" description="Phosphatidylglycerol/phosphatidylinositol transfer protein" evidence="8">
    <location>
        <begin position="22"/>
        <end position="173"/>
    </location>
</feature>
<dbReference type="GO" id="GO:0032934">
    <property type="term" value="F:sterol binding"/>
    <property type="evidence" value="ECO:0007669"/>
    <property type="project" value="InterPro"/>
</dbReference>